<dbReference type="Proteomes" id="UP000460221">
    <property type="component" value="Unassembled WGS sequence"/>
</dbReference>
<dbReference type="SUPFAM" id="SSF54427">
    <property type="entry name" value="NTF2-like"/>
    <property type="match status" value="1"/>
</dbReference>
<name>A0A7K1FR22_9ACTN</name>
<protein>
    <submittedName>
        <fullName evidence="3">DUF4440 domain-containing protein</fullName>
    </submittedName>
</protein>
<comment type="caution">
    <text evidence="3">The sequence shown here is derived from an EMBL/GenBank/DDBJ whole genome shotgun (WGS) entry which is preliminary data.</text>
</comment>
<keyword evidence="4" id="KW-1185">Reference proteome</keyword>
<evidence type="ECO:0000259" key="2">
    <source>
        <dbReference type="Pfam" id="PF13474"/>
    </source>
</evidence>
<evidence type="ECO:0000256" key="1">
    <source>
        <dbReference type="SAM" id="MobiDB-lite"/>
    </source>
</evidence>
<dbReference type="Gene3D" id="3.10.450.50">
    <property type="match status" value="1"/>
</dbReference>
<proteinExistence type="predicted"/>
<gene>
    <name evidence="3" type="ORF">GIS00_21900</name>
</gene>
<dbReference type="InterPro" id="IPR037401">
    <property type="entry name" value="SnoaL-like"/>
</dbReference>
<sequence length="193" mass="21238">MEPDAMTVPIPEPSHQDCWMSRDRAVVGRAGAEKGRDGNRRGMDNKGMIDALVGRRAMAASRGDLDSMLIDVADDVVLFDVVVPLRHHGREAVRRRLAEWLGTYEGYPGWENVEVHISTGESVAFAHMISHVTGTLQTGAEVDMWFRTTVGLERRNGRWLIVHDHQSDPFNPGSGLAMTGLRPEPGAGTGVDR</sequence>
<evidence type="ECO:0000313" key="3">
    <source>
        <dbReference type="EMBL" id="MTD16595.1"/>
    </source>
</evidence>
<dbReference type="EMBL" id="WLYK01000009">
    <property type="protein sequence ID" value="MTD16595.1"/>
    <property type="molecule type" value="Genomic_DNA"/>
</dbReference>
<dbReference type="InterPro" id="IPR032710">
    <property type="entry name" value="NTF2-like_dom_sf"/>
</dbReference>
<reference evidence="3 4" key="1">
    <citation type="submission" date="2019-11" db="EMBL/GenBank/DDBJ databases">
        <authorList>
            <person name="Jiang L.-Q."/>
        </authorList>
    </citation>
    <scope>NUCLEOTIDE SEQUENCE [LARGE SCALE GENOMIC DNA]</scope>
    <source>
        <strain evidence="3 4">YIM 132087</strain>
    </source>
</reference>
<evidence type="ECO:0000313" key="4">
    <source>
        <dbReference type="Proteomes" id="UP000460221"/>
    </source>
</evidence>
<organism evidence="3 4">
    <name type="scientific">Nakamurella alba</name>
    <dbReference type="NCBI Taxonomy" id="2665158"/>
    <lineage>
        <taxon>Bacteria</taxon>
        <taxon>Bacillati</taxon>
        <taxon>Actinomycetota</taxon>
        <taxon>Actinomycetes</taxon>
        <taxon>Nakamurellales</taxon>
        <taxon>Nakamurellaceae</taxon>
        <taxon>Nakamurella</taxon>
    </lineage>
</organism>
<feature type="domain" description="SnoaL-like" evidence="2">
    <location>
        <begin position="50"/>
        <end position="169"/>
    </location>
</feature>
<dbReference type="Pfam" id="PF13474">
    <property type="entry name" value="SnoaL_3"/>
    <property type="match status" value="1"/>
</dbReference>
<feature type="region of interest" description="Disordered" evidence="1">
    <location>
        <begin position="172"/>
        <end position="193"/>
    </location>
</feature>
<dbReference type="AlphaFoldDB" id="A0A7K1FR22"/>
<accession>A0A7K1FR22</accession>